<dbReference type="Proteomes" id="UP000279972">
    <property type="component" value="Chromosome"/>
</dbReference>
<reference evidence="1 4" key="2">
    <citation type="submission" date="2018-11" db="EMBL/GenBank/DDBJ databases">
        <title>Proposal to divide the Flavobacteriaceae and reorganize its genera based on Amino Acid Identity values calculated from whole genome sequences.</title>
        <authorList>
            <person name="Nicholson A.C."/>
            <person name="Gulvik C.A."/>
            <person name="Whitney A.M."/>
            <person name="Humrighouse B.W."/>
            <person name="Bell M."/>
            <person name="Holmes B."/>
            <person name="Steigerwalt A.G."/>
            <person name="Villarma A."/>
            <person name="Sheth M."/>
            <person name="Batra D."/>
            <person name="Pryor J."/>
            <person name="Bernardet J.-F."/>
            <person name="Hugo C."/>
            <person name="Kampfer P."/>
            <person name="Newman J."/>
            <person name="McQuiston J.R."/>
        </authorList>
    </citation>
    <scope>NUCLEOTIDE SEQUENCE [LARGE SCALE GENOMIC DNA]</scope>
    <source>
        <strain evidence="1 4">KC_1864</strain>
    </source>
</reference>
<dbReference type="OrthoDB" id="1234689at2"/>
<proteinExistence type="predicted"/>
<accession>A0A3G6RK54</accession>
<evidence type="ECO:0000313" key="3">
    <source>
        <dbReference type="Proteomes" id="UP000236262"/>
    </source>
</evidence>
<dbReference type="RefSeq" id="WP_103293225.1">
    <property type="nucleotide sequence ID" value="NZ_CP033924.1"/>
</dbReference>
<dbReference type="AlphaFoldDB" id="A0A3G6RK54"/>
<sequence length="347" mass="39399">MKIKLNHKILTLLFIVCFSLYFGQKTEFTIPKSIETLQNAVFYFSNEFTKDEAKAAAASDDNFSTTVDLYNLKYDAGYKNPYLKLALKNGAQSKQFIQQAVWNVTMKKISKKSTKVSIFLQTVTPDRWSKKDVDVKQTQSTGKVEQEIKEFLLNYKEPKVSEALAAAIGATDAAAAEAMATAQVTDFETRNSVEKVTSKKLQSLFSKKEFISLPTISEKFTKLLQIQSSEQECEDCKKGKYSSWDFDDFNMIYTQMNDGKEYYALQYYGDQKVSGLPYGLVFNDSSPTECKTKFARYNAQLYQTTVDTDESSSKALTVVTFKISTSFVRLEFGNGYLTRLVISNKEF</sequence>
<dbReference type="KEGG" id="clac:EG342_24440"/>
<evidence type="ECO:0000313" key="4">
    <source>
        <dbReference type="Proteomes" id="UP000279972"/>
    </source>
</evidence>
<dbReference type="EMBL" id="CP033924">
    <property type="protein sequence ID" value="AZA84857.1"/>
    <property type="molecule type" value="Genomic_DNA"/>
</dbReference>
<dbReference type="EMBL" id="PPEH01000008">
    <property type="protein sequence ID" value="PNW12228.1"/>
    <property type="molecule type" value="Genomic_DNA"/>
</dbReference>
<evidence type="ECO:0000313" key="1">
    <source>
        <dbReference type="EMBL" id="AZA84857.1"/>
    </source>
</evidence>
<gene>
    <name evidence="2" type="ORF">C1637_18930</name>
    <name evidence="1" type="ORF">EG342_24440</name>
</gene>
<reference evidence="2 3" key="1">
    <citation type="submission" date="2018-01" db="EMBL/GenBank/DDBJ databases">
        <title>Draft genome sequences of Chryseobacterium lactis NCTC11390, Chryseobacterium oncorhynchi 701B-08, and Chryseobacterium viscerum 687B-08.</title>
        <authorList>
            <person name="Jeong J.-J."/>
            <person name="Lee Y.J."/>
            <person name="Park B."/>
            <person name="Choi I.-G."/>
            <person name="Kim K.D."/>
        </authorList>
    </citation>
    <scope>NUCLEOTIDE SEQUENCE [LARGE SCALE GENOMIC DNA]</scope>
    <source>
        <strain evidence="2 3">NCTC11390</strain>
    </source>
</reference>
<dbReference type="Proteomes" id="UP000236262">
    <property type="component" value="Unassembled WGS sequence"/>
</dbReference>
<name>A0A3G6RK54_CHRLC</name>
<protein>
    <submittedName>
        <fullName evidence="2">Uncharacterized protein</fullName>
    </submittedName>
</protein>
<keyword evidence="4" id="KW-1185">Reference proteome</keyword>
<organism evidence="2 3">
    <name type="scientific">Chryseobacterium lactis</name>
    <dbReference type="NCBI Taxonomy" id="1241981"/>
    <lineage>
        <taxon>Bacteria</taxon>
        <taxon>Pseudomonadati</taxon>
        <taxon>Bacteroidota</taxon>
        <taxon>Flavobacteriia</taxon>
        <taxon>Flavobacteriales</taxon>
        <taxon>Weeksellaceae</taxon>
        <taxon>Chryseobacterium group</taxon>
        <taxon>Chryseobacterium</taxon>
    </lineage>
</organism>
<evidence type="ECO:0000313" key="2">
    <source>
        <dbReference type="EMBL" id="PNW12228.1"/>
    </source>
</evidence>